<protein>
    <submittedName>
        <fullName evidence="1">Uncharacterized protein</fullName>
    </submittedName>
</protein>
<comment type="caution">
    <text evidence="1">The sequence shown here is derived from an EMBL/GenBank/DDBJ whole genome shotgun (WGS) entry which is preliminary data.</text>
</comment>
<sequence length="45" mass="4335">SVGTVTRPNPTATTSRAVVTAGAVQNVQRAGGVVVAVVVAAAAFI</sequence>
<reference evidence="1 2" key="1">
    <citation type="submission" date="2014-02" db="EMBL/GenBank/DDBJ databases">
        <title>The genome sequence of Colletotrichum nymphaeae SA-01.</title>
        <authorList>
            <person name="Baroncelli R."/>
            <person name="Thon M.R."/>
        </authorList>
    </citation>
    <scope>NUCLEOTIDE SEQUENCE [LARGE SCALE GENOMIC DNA]</scope>
    <source>
        <strain evidence="1 2">SA-01</strain>
    </source>
</reference>
<gene>
    <name evidence="1" type="ORF">CNYM01_13680</name>
</gene>
<dbReference type="AlphaFoldDB" id="A0A135TUQ0"/>
<organism evidence="1 2">
    <name type="scientific">Colletotrichum nymphaeae SA-01</name>
    <dbReference type="NCBI Taxonomy" id="1460502"/>
    <lineage>
        <taxon>Eukaryota</taxon>
        <taxon>Fungi</taxon>
        <taxon>Dikarya</taxon>
        <taxon>Ascomycota</taxon>
        <taxon>Pezizomycotina</taxon>
        <taxon>Sordariomycetes</taxon>
        <taxon>Hypocreomycetidae</taxon>
        <taxon>Glomerellales</taxon>
        <taxon>Glomerellaceae</taxon>
        <taxon>Colletotrichum</taxon>
        <taxon>Colletotrichum acutatum species complex</taxon>
    </lineage>
</organism>
<feature type="non-terminal residue" evidence="1">
    <location>
        <position position="1"/>
    </location>
</feature>
<keyword evidence="2" id="KW-1185">Reference proteome</keyword>
<evidence type="ECO:0000313" key="1">
    <source>
        <dbReference type="EMBL" id="KXH51792.1"/>
    </source>
</evidence>
<evidence type="ECO:0000313" key="2">
    <source>
        <dbReference type="Proteomes" id="UP000070054"/>
    </source>
</evidence>
<accession>A0A135TUQ0</accession>
<proteinExistence type="predicted"/>
<dbReference type="EMBL" id="JEMN01001018">
    <property type="protein sequence ID" value="KXH51792.1"/>
    <property type="molecule type" value="Genomic_DNA"/>
</dbReference>
<name>A0A135TUQ0_9PEZI</name>
<dbReference type="Proteomes" id="UP000070054">
    <property type="component" value="Unassembled WGS sequence"/>
</dbReference>